<evidence type="ECO:0000313" key="3">
    <source>
        <dbReference type="Proteomes" id="UP000501926"/>
    </source>
</evidence>
<proteinExistence type="predicted"/>
<dbReference type="Proteomes" id="UP000501926">
    <property type="component" value="Chromosome"/>
</dbReference>
<gene>
    <name evidence="2" type="ORF">KsCSTR_30730</name>
    <name evidence="1" type="ORF">kuste4473</name>
</gene>
<dbReference type="EMBL" id="CT573071">
    <property type="protein sequence ID" value="CAJ75235.1"/>
    <property type="molecule type" value="Genomic_DNA"/>
</dbReference>
<protein>
    <submittedName>
        <fullName evidence="1">Uncharacterized protein</fullName>
    </submittedName>
</protein>
<dbReference type="AlphaFoldDB" id="Q1Q5E7"/>
<evidence type="ECO:0000313" key="2">
    <source>
        <dbReference type="EMBL" id="QII12452.1"/>
    </source>
</evidence>
<organism evidence="1">
    <name type="scientific">Kuenenia stuttgartiensis</name>
    <dbReference type="NCBI Taxonomy" id="174633"/>
    <lineage>
        <taxon>Bacteria</taxon>
        <taxon>Pseudomonadati</taxon>
        <taxon>Planctomycetota</taxon>
        <taxon>Candidatus Brocadiia</taxon>
        <taxon>Candidatus Brocadiales</taxon>
        <taxon>Candidatus Brocadiaceae</taxon>
        <taxon>Candidatus Kuenenia</taxon>
    </lineage>
</organism>
<reference evidence="1" key="1">
    <citation type="journal article" date="2006" name="Nature">
        <title>Deciphering the evolution and metabolism of an anammox bacterium from a community genome.</title>
        <authorList>
            <person name="Strous M."/>
            <person name="Pelletier E."/>
            <person name="Mangenot S."/>
            <person name="Rattei T."/>
            <person name="Lehner A."/>
            <person name="Taylor M.W."/>
            <person name="Horn M."/>
            <person name="Daims H."/>
            <person name="Bartol-Mavel D."/>
            <person name="Wincker P."/>
            <person name="Barbe V."/>
            <person name="Fonknechten N."/>
            <person name="Vallenet D."/>
            <person name="Segurens B."/>
            <person name="Schenowitz-Truong C."/>
            <person name="Medigue C."/>
            <person name="Collingro A."/>
            <person name="Snel B."/>
            <person name="Dutilh B.E."/>
            <person name="OpDenCamp H.J.M."/>
            <person name="vanDerDrift C."/>
            <person name="Cirpus I."/>
            <person name="vanDePas-Schoonen K.T."/>
            <person name="Harhangi H.R."/>
            <person name="vanNiftrik L."/>
            <person name="Schmid M."/>
            <person name="Keltjens J."/>
            <person name="vanDeVossenberg J."/>
            <person name="Kartal B."/>
            <person name="Meier H."/>
            <person name="Frishman D."/>
            <person name="Huynen M.A."/>
            <person name="Mewes H."/>
            <person name="Weissenbach J."/>
            <person name="Jetten M.S.M."/>
            <person name="Wagner M."/>
            <person name="LePaslier D."/>
        </authorList>
    </citation>
    <scope>NUCLEOTIDE SEQUENCE</scope>
</reference>
<sequence length="94" mass="10633">MFENDQTPLVTSPSGSASPPGLNCHTVPFVLYHQNIQRPICENKTTLPVVHSQTHIQKYRLSRLIDNNADTILPLYPCNTPLYNQNQIIYTLLA</sequence>
<accession>Q1Q5E7</accession>
<reference evidence="2 3" key="3">
    <citation type="submission" date="2020-02" db="EMBL/GenBank/DDBJ databases">
        <title>Newly sequenced genome of strain CSTR1 showed variability in Candidatus Kuenenia stuttgartiensis genomes.</title>
        <authorList>
            <person name="Ding C."/>
            <person name="Adrian L."/>
        </authorList>
    </citation>
    <scope>NUCLEOTIDE SEQUENCE [LARGE SCALE GENOMIC DNA]</scope>
    <source>
        <strain evidence="2 3">CSTR1</strain>
    </source>
</reference>
<evidence type="ECO:0000313" key="1">
    <source>
        <dbReference type="EMBL" id="CAJ75235.1"/>
    </source>
</evidence>
<name>Q1Q5E7_KUEST</name>
<reference evidence="1" key="2">
    <citation type="submission" date="2006-01" db="EMBL/GenBank/DDBJ databases">
        <authorList>
            <person name="Genoscope"/>
        </authorList>
    </citation>
    <scope>NUCLEOTIDE SEQUENCE</scope>
</reference>
<dbReference type="EMBL" id="CP049055">
    <property type="protein sequence ID" value="QII12452.1"/>
    <property type="molecule type" value="Genomic_DNA"/>
</dbReference>